<dbReference type="CDD" id="cd00371">
    <property type="entry name" value="HMA"/>
    <property type="match status" value="1"/>
</dbReference>
<dbReference type="InterPro" id="IPR044594">
    <property type="entry name" value="HIPP01/3/5/6"/>
</dbReference>
<dbReference type="GO" id="GO:0046872">
    <property type="term" value="F:metal ion binding"/>
    <property type="evidence" value="ECO:0007669"/>
    <property type="project" value="InterPro"/>
</dbReference>
<dbReference type="Gramene" id="rna12270">
    <property type="protein sequence ID" value="RHN76001.1"/>
    <property type="gene ID" value="gene12270"/>
</dbReference>
<dbReference type="PROSITE" id="PS50846">
    <property type="entry name" value="HMA_2"/>
    <property type="match status" value="1"/>
</dbReference>
<feature type="compositionally biased region" description="Basic and acidic residues" evidence="1">
    <location>
        <begin position="140"/>
        <end position="163"/>
    </location>
</feature>
<evidence type="ECO:0000313" key="4">
    <source>
        <dbReference type="Proteomes" id="UP000265566"/>
    </source>
</evidence>
<dbReference type="InterPro" id="IPR036163">
    <property type="entry name" value="HMA_dom_sf"/>
</dbReference>
<dbReference type="Pfam" id="PF00403">
    <property type="entry name" value="HMA"/>
    <property type="match status" value="1"/>
</dbReference>
<dbReference type="AlphaFoldDB" id="A0A396JH09"/>
<dbReference type="Gene3D" id="3.30.70.100">
    <property type="match status" value="2"/>
</dbReference>
<gene>
    <name evidence="3" type="ORF">MtrunA17_Chr2g0327311</name>
</gene>
<organism evidence="3 4">
    <name type="scientific">Medicago truncatula</name>
    <name type="common">Barrel medic</name>
    <name type="synonym">Medicago tribuloides</name>
    <dbReference type="NCBI Taxonomy" id="3880"/>
    <lineage>
        <taxon>Eukaryota</taxon>
        <taxon>Viridiplantae</taxon>
        <taxon>Streptophyta</taxon>
        <taxon>Embryophyta</taxon>
        <taxon>Tracheophyta</taxon>
        <taxon>Spermatophyta</taxon>
        <taxon>Magnoliopsida</taxon>
        <taxon>eudicotyledons</taxon>
        <taxon>Gunneridae</taxon>
        <taxon>Pentapetalae</taxon>
        <taxon>rosids</taxon>
        <taxon>fabids</taxon>
        <taxon>Fabales</taxon>
        <taxon>Fabaceae</taxon>
        <taxon>Papilionoideae</taxon>
        <taxon>50 kb inversion clade</taxon>
        <taxon>NPAAA clade</taxon>
        <taxon>Hologalegina</taxon>
        <taxon>IRL clade</taxon>
        <taxon>Trifolieae</taxon>
        <taxon>Medicago</taxon>
    </lineage>
</organism>
<name>A0A396JH09_MEDTR</name>
<protein>
    <submittedName>
        <fullName evidence="3">Putative heavy metal-associated domain, HMA</fullName>
    </submittedName>
</protein>
<feature type="region of interest" description="Disordered" evidence="1">
    <location>
        <begin position="233"/>
        <end position="287"/>
    </location>
</feature>
<feature type="domain" description="HMA" evidence="2">
    <location>
        <begin position="166"/>
        <end position="229"/>
    </location>
</feature>
<sequence>MSQKKKNNAQNDTKQNNETQKKHNNNNNENKNETQKKQNNNTNNIINNNNNKKNENNKNNETKPTNVILKVDMHCEGCSSKIVKFIQGFEALNLLIEGFEKLDIGNGGKLTVTGTVDAGKLRDNLTIKTKKKVDFISPVPKKDKENKSENENKNKQEDKKPKEPPVTTAVLKLELHCQGCTEKIRKTVLKTKGVQHVTIDKEKEIVTVKGTMDMKVLVEKLKKRFKRKVEVVPAKKEKEKEKEKENEKVKEKGENDGGNKKNNQKGGEGGGGGGKKKGEGNGGENIAKKEVLTQPSYGYGNGYGYGGFFGFDEGYNYGQVQMMHMQEAPQMFSDENPNACSVM</sequence>
<evidence type="ECO:0000259" key="2">
    <source>
        <dbReference type="PROSITE" id="PS50846"/>
    </source>
</evidence>
<feature type="region of interest" description="Disordered" evidence="1">
    <location>
        <begin position="1"/>
        <end position="62"/>
    </location>
</feature>
<dbReference type="PANTHER" id="PTHR46413:SF2">
    <property type="entry name" value="HEAVY METAL-ASSOCIATED ISOPRENYLATED PLANT PROTEIN 3"/>
    <property type="match status" value="1"/>
</dbReference>
<proteinExistence type="predicted"/>
<dbReference type="SUPFAM" id="SSF55008">
    <property type="entry name" value="HMA, heavy metal-associated domain"/>
    <property type="match status" value="1"/>
</dbReference>
<feature type="compositionally biased region" description="Basic and acidic residues" evidence="1">
    <location>
        <begin position="233"/>
        <end position="259"/>
    </location>
</feature>
<dbReference type="InterPro" id="IPR006121">
    <property type="entry name" value="HMA_dom"/>
</dbReference>
<dbReference type="EMBL" id="PSQE01000002">
    <property type="protein sequence ID" value="RHN76001.1"/>
    <property type="molecule type" value="Genomic_DNA"/>
</dbReference>
<feature type="region of interest" description="Disordered" evidence="1">
    <location>
        <begin position="136"/>
        <end position="165"/>
    </location>
</feature>
<feature type="compositionally biased region" description="Low complexity" evidence="1">
    <location>
        <begin position="37"/>
        <end position="51"/>
    </location>
</feature>
<evidence type="ECO:0000256" key="1">
    <source>
        <dbReference type="SAM" id="MobiDB-lite"/>
    </source>
</evidence>
<reference evidence="4" key="1">
    <citation type="journal article" date="2018" name="Nat. Plants">
        <title>Whole-genome landscape of Medicago truncatula symbiotic genes.</title>
        <authorList>
            <person name="Pecrix Y."/>
            <person name="Staton S.E."/>
            <person name="Sallet E."/>
            <person name="Lelandais-Briere C."/>
            <person name="Moreau S."/>
            <person name="Carrere S."/>
            <person name="Blein T."/>
            <person name="Jardinaud M.F."/>
            <person name="Latrasse D."/>
            <person name="Zouine M."/>
            <person name="Zahm M."/>
            <person name="Kreplak J."/>
            <person name="Mayjonade B."/>
            <person name="Satge C."/>
            <person name="Perez M."/>
            <person name="Cauet S."/>
            <person name="Marande W."/>
            <person name="Chantry-Darmon C."/>
            <person name="Lopez-Roques C."/>
            <person name="Bouchez O."/>
            <person name="Berard A."/>
            <person name="Debelle F."/>
            <person name="Munos S."/>
            <person name="Bendahmane A."/>
            <person name="Berges H."/>
            <person name="Niebel A."/>
            <person name="Buitink J."/>
            <person name="Frugier F."/>
            <person name="Benhamed M."/>
            <person name="Crespi M."/>
            <person name="Gouzy J."/>
            <person name="Gamas P."/>
        </authorList>
    </citation>
    <scope>NUCLEOTIDE SEQUENCE [LARGE SCALE GENOMIC DNA]</scope>
    <source>
        <strain evidence="4">cv. Jemalong A17</strain>
    </source>
</reference>
<dbReference type="Proteomes" id="UP000265566">
    <property type="component" value="Chromosome 2"/>
</dbReference>
<evidence type="ECO:0000313" key="3">
    <source>
        <dbReference type="EMBL" id="RHN76001.1"/>
    </source>
</evidence>
<accession>A0A396JH09</accession>
<dbReference type="PANTHER" id="PTHR46413">
    <property type="entry name" value="HEAVY METAL-ASSOCIATED ISOPRENYLATED PLANT PROTEIN 6"/>
    <property type="match status" value="1"/>
</dbReference>
<feature type="compositionally biased region" description="Basic and acidic residues" evidence="1">
    <location>
        <begin position="52"/>
        <end position="61"/>
    </location>
</feature>
<comment type="caution">
    <text evidence="3">The sequence shown here is derived from an EMBL/GenBank/DDBJ whole genome shotgun (WGS) entry which is preliminary data.</text>
</comment>